<keyword evidence="9" id="KW-0472">Membrane</keyword>
<gene>
    <name evidence="10" type="ORF">C7212DRAFT_295436</name>
</gene>
<proteinExistence type="inferred from homology"/>
<dbReference type="PANTHER" id="PTHR24305:SF157">
    <property type="entry name" value="N-ACETYLTRYPTOPHAN 6-HYDROXYLASE IVOC-RELATED"/>
    <property type="match status" value="1"/>
</dbReference>
<evidence type="ECO:0000256" key="9">
    <source>
        <dbReference type="SAM" id="Phobius"/>
    </source>
</evidence>
<dbReference type="STRING" id="42249.A0A317SNQ6"/>
<dbReference type="GO" id="GO:0005506">
    <property type="term" value="F:iron ion binding"/>
    <property type="evidence" value="ECO:0007669"/>
    <property type="project" value="InterPro"/>
</dbReference>
<dbReference type="InterPro" id="IPR017972">
    <property type="entry name" value="Cyt_P450_CS"/>
</dbReference>
<keyword evidence="5 7" id="KW-0408">Iron</keyword>
<feature type="transmembrane region" description="Helical" evidence="9">
    <location>
        <begin position="12"/>
        <end position="33"/>
    </location>
</feature>
<evidence type="ECO:0000256" key="3">
    <source>
        <dbReference type="ARBA" id="ARBA00022723"/>
    </source>
</evidence>
<dbReference type="GO" id="GO:0020037">
    <property type="term" value="F:heme binding"/>
    <property type="evidence" value="ECO:0007669"/>
    <property type="project" value="InterPro"/>
</dbReference>
<dbReference type="EMBL" id="PYWC01000040">
    <property type="protein sequence ID" value="PWW75938.1"/>
    <property type="molecule type" value="Genomic_DNA"/>
</dbReference>
<dbReference type="CDD" id="cd11062">
    <property type="entry name" value="CYP58-like"/>
    <property type="match status" value="1"/>
</dbReference>
<evidence type="ECO:0000256" key="8">
    <source>
        <dbReference type="RuleBase" id="RU000461"/>
    </source>
</evidence>
<dbReference type="PRINTS" id="PR00463">
    <property type="entry name" value="EP450I"/>
</dbReference>
<dbReference type="PANTHER" id="PTHR24305">
    <property type="entry name" value="CYTOCHROME P450"/>
    <property type="match status" value="1"/>
</dbReference>
<name>A0A317SNQ6_9PEZI</name>
<dbReference type="GO" id="GO:0004497">
    <property type="term" value="F:monooxygenase activity"/>
    <property type="evidence" value="ECO:0007669"/>
    <property type="project" value="UniProtKB-KW"/>
</dbReference>
<comment type="cofactor">
    <cofactor evidence="1 7">
        <name>heme</name>
        <dbReference type="ChEBI" id="CHEBI:30413"/>
    </cofactor>
</comment>
<dbReference type="PROSITE" id="PS00086">
    <property type="entry name" value="CYTOCHROME_P450"/>
    <property type="match status" value="1"/>
</dbReference>
<dbReference type="Gene3D" id="1.10.630.10">
    <property type="entry name" value="Cytochrome P450"/>
    <property type="match status" value="1"/>
</dbReference>
<dbReference type="AlphaFoldDB" id="A0A317SNQ6"/>
<dbReference type="InterPro" id="IPR036396">
    <property type="entry name" value="Cyt_P450_sf"/>
</dbReference>
<evidence type="ECO:0000313" key="10">
    <source>
        <dbReference type="EMBL" id="PWW75938.1"/>
    </source>
</evidence>
<dbReference type="Proteomes" id="UP000246991">
    <property type="component" value="Unassembled WGS sequence"/>
</dbReference>
<sequence>MGILNIGLVSSAVYLLGAWIAYLVLLVFYRLYLHPLRRFPGPKTAAATGWYAGYWDMHMGGQMVKHLVDLHKEYGPIVRCEPNHLHFSSPEVYSTIYNPTSKLTKDPNLYHSFGAPESVFTLLDPAIARTRREVIAPMFSRRMVLSLQPLINDKIRKLCDKLSSYADRDKAVDIVSGFRSAAMDIITQYCYNECLDSLDVEGFKHDILVSSRATSESFWVMKYFPLAEWMLTLPTNVTLRLMPELKGFLAIKDTIEGQVKRYTKTPSLLEKSPYPTVYHRFLDPEVKGGIPSASSLVDEAQNLFFAGSDTVGSALAFGTYHILATPGLQEKLFAELCQIWPVLEEEPTYEHLEKSAYLTAVIKESLRLSHGTVTPLTRVVPASGMTIQDQPIPGGTVVSMDTPTIHLNPTIFPSPDTFLPTRWLGSNAKDLDKYLVAFSKGPRACIGSNLAWAELYIALATVFRRFEMTVWETSKEDMEWMDCFTPITKGDLKVKLKVRGE</sequence>
<accession>A0A317SNQ6</accession>
<evidence type="ECO:0000256" key="4">
    <source>
        <dbReference type="ARBA" id="ARBA00023002"/>
    </source>
</evidence>
<dbReference type="Pfam" id="PF00067">
    <property type="entry name" value="p450"/>
    <property type="match status" value="1"/>
</dbReference>
<comment type="similarity">
    <text evidence="2 8">Belongs to the cytochrome P450 family.</text>
</comment>
<keyword evidence="7 8" id="KW-0349">Heme</keyword>
<evidence type="ECO:0000256" key="1">
    <source>
        <dbReference type="ARBA" id="ARBA00001971"/>
    </source>
</evidence>
<dbReference type="GO" id="GO:0016705">
    <property type="term" value="F:oxidoreductase activity, acting on paired donors, with incorporation or reduction of molecular oxygen"/>
    <property type="evidence" value="ECO:0007669"/>
    <property type="project" value="InterPro"/>
</dbReference>
<keyword evidence="4 8" id="KW-0560">Oxidoreductase</keyword>
<evidence type="ECO:0000256" key="5">
    <source>
        <dbReference type="ARBA" id="ARBA00023004"/>
    </source>
</evidence>
<dbReference type="SUPFAM" id="SSF48264">
    <property type="entry name" value="Cytochrome P450"/>
    <property type="match status" value="1"/>
</dbReference>
<dbReference type="InterPro" id="IPR002401">
    <property type="entry name" value="Cyt_P450_E_grp-I"/>
</dbReference>
<keyword evidence="11" id="KW-1185">Reference proteome</keyword>
<dbReference type="OrthoDB" id="3945418at2759"/>
<feature type="binding site" description="axial binding residue" evidence="7">
    <location>
        <position position="445"/>
    </location>
    <ligand>
        <name>heme</name>
        <dbReference type="ChEBI" id="CHEBI:30413"/>
    </ligand>
    <ligandPart>
        <name>Fe</name>
        <dbReference type="ChEBI" id="CHEBI:18248"/>
    </ligandPart>
</feature>
<keyword evidence="9" id="KW-0812">Transmembrane</keyword>
<dbReference type="InterPro" id="IPR001128">
    <property type="entry name" value="Cyt_P450"/>
</dbReference>
<keyword evidence="3 7" id="KW-0479">Metal-binding</keyword>
<keyword evidence="9" id="KW-1133">Transmembrane helix</keyword>
<evidence type="ECO:0000256" key="7">
    <source>
        <dbReference type="PIRSR" id="PIRSR602401-1"/>
    </source>
</evidence>
<dbReference type="PRINTS" id="PR00385">
    <property type="entry name" value="P450"/>
</dbReference>
<reference evidence="10 11" key="1">
    <citation type="submission" date="2018-03" db="EMBL/GenBank/DDBJ databases">
        <title>Genomes of Pezizomycetes fungi and the evolution of truffles.</title>
        <authorList>
            <person name="Murat C."/>
            <person name="Payen T."/>
            <person name="Noel B."/>
            <person name="Kuo A."/>
            <person name="Martin F.M."/>
        </authorList>
    </citation>
    <scope>NUCLEOTIDE SEQUENCE [LARGE SCALE GENOMIC DNA]</scope>
    <source>
        <strain evidence="10">091103-1</strain>
    </source>
</reference>
<protein>
    <submittedName>
        <fullName evidence="10">Cytochrome P450</fullName>
    </submittedName>
</protein>
<organism evidence="10 11">
    <name type="scientific">Tuber magnatum</name>
    <name type="common">white Piedmont truffle</name>
    <dbReference type="NCBI Taxonomy" id="42249"/>
    <lineage>
        <taxon>Eukaryota</taxon>
        <taxon>Fungi</taxon>
        <taxon>Dikarya</taxon>
        <taxon>Ascomycota</taxon>
        <taxon>Pezizomycotina</taxon>
        <taxon>Pezizomycetes</taxon>
        <taxon>Pezizales</taxon>
        <taxon>Tuberaceae</taxon>
        <taxon>Tuber</taxon>
    </lineage>
</organism>
<comment type="caution">
    <text evidence="10">The sequence shown here is derived from an EMBL/GenBank/DDBJ whole genome shotgun (WGS) entry which is preliminary data.</text>
</comment>
<keyword evidence="6 8" id="KW-0503">Monooxygenase</keyword>
<evidence type="ECO:0000256" key="2">
    <source>
        <dbReference type="ARBA" id="ARBA00010617"/>
    </source>
</evidence>
<evidence type="ECO:0000313" key="11">
    <source>
        <dbReference type="Proteomes" id="UP000246991"/>
    </source>
</evidence>
<dbReference type="InterPro" id="IPR050121">
    <property type="entry name" value="Cytochrome_P450_monoxygenase"/>
</dbReference>
<evidence type="ECO:0000256" key="6">
    <source>
        <dbReference type="ARBA" id="ARBA00023033"/>
    </source>
</evidence>